<dbReference type="EMBL" id="SMLW01000620">
    <property type="protein sequence ID" value="MTI27273.1"/>
    <property type="molecule type" value="Genomic_DNA"/>
</dbReference>
<dbReference type="Proteomes" id="UP000798808">
    <property type="component" value="Unassembled WGS sequence"/>
</dbReference>
<keyword evidence="1" id="KW-0472">Membrane</keyword>
<keyword evidence="1" id="KW-0812">Transmembrane</keyword>
<dbReference type="PANTHER" id="PTHR37947:SF1">
    <property type="entry name" value="BLL2462 PROTEIN"/>
    <property type="match status" value="1"/>
</dbReference>
<evidence type="ECO:0008006" key="4">
    <source>
        <dbReference type="Google" id="ProtNLM"/>
    </source>
</evidence>
<comment type="caution">
    <text evidence="2">The sequence shown here is derived from an EMBL/GenBank/DDBJ whole genome shotgun (WGS) entry which is preliminary data.</text>
</comment>
<name>A0ABW9RVK3_9BACT</name>
<protein>
    <recommendedName>
        <fullName evidence="4">VWA domain-containing protein</fullName>
    </recommendedName>
</protein>
<proteinExistence type="predicted"/>
<feature type="transmembrane region" description="Helical" evidence="1">
    <location>
        <begin position="43"/>
        <end position="64"/>
    </location>
</feature>
<accession>A0ABW9RVK3</accession>
<dbReference type="InterPro" id="IPR036465">
    <property type="entry name" value="vWFA_dom_sf"/>
</dbReference>
<feature type="transmembrane region" description="Helical" evidence="1">
    <location>
        <begin position="12"/>
        <end position="31"/>
    </location>
</feature>
<dbReference type="RefSeq" id="WP_155174274.1">
    <property type="nucleotide sequence ID" value="NZ_SMLW01000620.1"/>
</dbReference>
<dbReference type="PANTHER" id="PTHR37947">
    <property type="entry name" value="BLL2462 PROTEIN"/>
    <property type="match status" value="1"/>
</dbReference>
<evidence type="ECO:0000256" key="1">
    <source>
        <dbReference type="SAM" id="Phobius"/>
    </source>
</evidence>
<reference evidence="2 3" key="1">
    <citation type="submission" date="2019-02" db="EMBL/GenBank/DDBJ databases">
        <authorList>
            <person name="Goldberg S.R."/>
            <person name="Haltli B.A."/>
            <person name="Correa H."/>
            <person name="Russell K.G."/>
        </authorList>
    </citation>
    <scope>NUCLEOTIDE SEQUENCE [LARGE SCALE GENOMIC DNA]</scope>
    <source>
        <strain evidence="2 3">JCM 16186</strain>
    </source>
</reference>
<gene>
    <name evidence="2" type="ORF">E1163_20120</name>
</gene>
<organism evidence="2 3">
    <name type="scientific">Fulvivirga kasyanovii</name>
    <dbReference type="NCBI Taxonomy" id="396812"/>
    <lineage>
        <taxon>Bacteria</taxon>
        <taxon>Pseudomonadati</taxon>
        <taxon>Bacteroidota</taxon>
        <taxon>Cytophagia</taxon>
        <taxon>Cytophagales</taxon>
        <taxon>Fulvivirgaceae</taxon>
        <taxon>Fulvivirga</taxon>
    </lineage>
</organism>
<keyword evidence="1" id="KW-1133">Transmembrane helix</keyword>
<evidence type="ECO:0000313" key="3">
    <source>
        <dbReference type="Proteomes" id="UP000798808"/>
    </source>
</evidence>
<evidence type="ECO:0000313" key="2">
    <source>
        <dbReference type="EMBL" id="MTI27273.1"/>
    </source>
</evidence>
<sequence>MQKPALIFEHSPWFLVLCVLAGAAYALLLYTKSGPWGAGLNKLLFACRMLTVTIIAALLISPVLKQIKNLIEQPAMIFAIDNSLSLAEVTDSVQLAAFNEELRQVASEIDDQYRVEFRNLSGDESDEFPKQVQYDKQSTDLSSLLNDIKQDYEGRNLGGVVLVSDGIYNQGVSPTFADYNFDIYTLGVGDTIQKSDLSIMSLLYNKISYQGNKFPLIAQVTHRGYAGQQAKVSVIKNGNVIAEQQVKLSGDNQLVDVKFLIEAEEKGYQRYQVTVERKDGEFTYTNNLQQAYVEVIEGKEQIALLAPAPHPDIKALKSAVESNANYTIDQYILSINEDVQKLTSSNKKYDLVIYHQIPDRSGVYKRFTEKFEKEKASSLVVYGSQTDVRQFNSFNKILSLDAIPGEYDQVTAVFNQGFNSFKLSDELQQSMDEFPPVVVPFGRVSMSADADVLLYQQVGSIATNKPLIAVMHQNDSKRGVIMGSGLWRWKLTDYAENGNNEAFNELITKLVQYLSSKEDKRKFKAYPVKNEFLTNEKVVFDTEVYNDLYERVYGNKIDLTLTNAEGKKFNYSYITNENNTRYEISGLPEGVYKYSASTQLGNKRETVNGEFLIKELQIENINLTADFNLLRKLSDKTGGKFYKADEMTGLKQELTTLKAQGTIHTSEKYLPFIHLKWLFFLLLFLLAGEWFIRKYSGGY</sequence>
<dbReference type="SUPFAM" id="SSF53300">
    <property type="entry name" value="vWA-like"/>
    <property type="match status" value="1"/>
</dbReference>
<keyword evidence="3" id="KW-1185">Reference proteome</keyword>
<feature type="transmembrane region" description="Helical" evidence="1">
    <location>
        <begin position="669"/>
        <end position="692"/>
    </location>
</feature>